<sequence>MFNKAFNKALVRAGEALFLVGLVAGCSWGGSSSSSSRTSLQCAVSKSSCMYDGPYEPGEADYAESEAAKLNSQQQVRLRGR</sequence>
<reference evidence="1 2" key="1">
    <citation type="journal article" date="2017" name="Int. J. Syst. Evol. Microbiol.">
        <title>Achromobacter aloeverae sp. nov., isolated from the root of Aloe vera (L.) Burm.f.</title>
        <authorList>
            <person name="Kuncharoen N."/>
            <person name="Muramatsu Y."/>
            <person name="Shibata C."/>
            <person name="Kamakura Y."/>
            <person name="Nakagawa Y."/>
            <person name="Tanasupawat S."/>
        </authorList>
    </citation>
    <scope>NUCLEOTIDE SEQUENCE [LARGE SCALE GENOMIC DNA]</scope>
    <source>
        <strain evidence="1 2">AVA-1</strain>
    </source>
</reference>
<organism evidence="1 2">
    <name type="scientific">Achromobacter aloeverae</name>
    <dbReference type="NCBI Taxonomy" id="1750518"/>
    <lineage>
        <taxon>Bacteria</taxon>
        <taxon>Pseudomonadati</taxon>
        <taxon>Pseudomonadota</taxon>
        <taxon>Betaproteobacteria</taxon>
        <taxon>Burkholderiales</taxon>
        <taxon>Alcaligenaceae</taxon>
        <taxon>Achromobacter</taxon>
    </lineage>
</organism>
<dbReference type="PROSITE" id="PS51257">
    <property type="entry name" value="PROKAR_LIPOPROTEIN"/>
    <property type="match status" value="1"/>
</dbReference>
<name>A0A4Q1HFE0_9BURK</name>
<accession>A0A4Q1HFE0</accession>
<evidence type="ECO:0000313" key="2">
    <source>
        <dbReference type="Proteomes" id="UP000290849"/>
    </source>
</evidence>
<dbReference type="RefSeq" id="WP_129153060.1">
    <property type="nucleotide sequence ID" value="NZ_JBHSDO010000005.1"/>
</dbReference>
<dbReference type="AlphaFoldDB" id="A0A4Q1HFE0"/>
<evidence type="ECO:0000313" key="1">
    <source>
        <dbReference type="EMBL" id="RXN85415.1"/>
    </source>
</evidence>
<keyword evidence="2" id="KW-1185">Reference proteome</keyword>
<dbReference type="OrthoDB" id="8665323at2"/>
<dbReference type="EMBL" id="PYAL01000007">
    <property type="protein sequence ID" value="RXN85415.1"/>
    <property type="molecule type" value="Genomic_DNA"/>
</dbReference>
<proteinExistence type="predicted"/>
<dbReference type="Proteomes" id="UP000290849">
    <property type="component" value="Unassembled WGS sequence"/>
</dbReference>
<comment type="caution">
    <text evidence="1">The sequence shown here is derived from an EMBL/GenBank/DDBJ whole genome shotgun (WGS) entry which is preliminary data.</text>
</comment>
<gene>
    <name evidence="1" type="ORF">C7R54_23310</name>
</gene>
<protein>
    <submittedName>
        <fullName evidence="1">Uncharacterized protein</fullName>
    </submittedName>
</protein>